<gene>
    <name evidence="2" type="ORF">PFR001_LOCUS2304</name>
</gene>
<keyword evidence="3" id="KW-1185">Reference proteome</keyword>
<accession>A0ABN8C0M2</accession>
<feature type="region of interest" description="Disordered" evidence="1">
    <location>
        <begin position="221"/>
        <end position="240"/>
    </location>
</feature>
<feature type="compositionally biased region" description="Polar residues" evidence="1">
    <location>
        <begin position="231"/>
        <end position="240"/>
    </location>
</feature>
<dbReference type="EMBL" id="CAKLBC010000514">
    <property type="protein sequence ID" value="CAH0486696.1"/>
    <property type="molecule type" value="Genomic_DNA"/>
</dbReference>
<evidence type="ECO:0000313" key="2">
    <source>
        <dbReference type="EMBL" id="CAH0486696.1"/>
    </source>
</evidence>
<name>A0ABN8C0M2_9STRA</name>
<evidence type="ECO:0000256" key="1">
    <source>
        <dbReference type="SAM" id="MobiDB-lite"/>
    </source>
</evidence>
<comment type="caution">
    <text evidence="2">The sequence shown here is derived from an EMBL/GenBank/DDBJ whole genome shotgun (WGS) entry which is preliminary data.</text>
</comment>
<organism evidence="2 3">
    <name type="scientific">Peronospora farinosa</name>
    <dbReference type="NCBI Taxonomy" id="134698"/>
    <lineage>
        <taxon>Eukaryota</taxon>
        <taxon>Sar</taxon>
        <taxon>Stramenopiles</taxon>
        <taxon>Oomycota</taxon>
        <taxon>Peronosporomycetes</taxon>
        <taxon>Peronosporales</taxon>
        <taxon>Peronosporaceae</taxon>
        <taxon>Peronospora</taxon>
    </lineage>
</organism>
<evidence type="ECO:0000313" key="3">
    <source>
        <dbReference type="Proteomes" id="UP001157938"/>
    </source>
</evidence>
<reference evidence="2 3" key="1">
    <citation type="submission" date="2021-11" db="EMBL/GenBank/DDBJ databases">
        <authorList>
            <person name="Islam A."/>
            <person name="Islam S."/>
            <person name="Flora M.S."/>
            <person name="Rahman M."/>
            <person name="Ziaur R.M."/>
            <person name="Epstein J.H."/>
            <person name="Hassan M."/>
            <person name="Klassen M."/>
            <person name="Woodard K."/>
            <person name="Webb A."/>
            <person name="Webby R.J."/>
            <person name="El Zowalaty M.E."/>
        </authorList>
    </citation>
    <scope>NUCLEOTIDE SEQUENCE [LARGE SCALE GENOMIC DNA]</scope>
    <source>
        <strain evidence="2">Pf1</strain>
    </source>
</reference>
<proteinExistence type="predicted"/>
<dbReference type="Proteomes" id="UP001157938">
    <property type="component" value="Unassembled WGS sequence"/>
</dbReference>
<protein>
    <submittedName>
        <fullName evidence="2">Uncharacterized protein</fullName>
    </submittedName>
</protein>
<sequence length="240" mass="26994">MPNLRQTPRRPEYSRHLPTDSLLKASEAELASNNLDALRSNALKLAPTPMWKDARQARLLQNFKLIPNYGVRFTCASYDMASKLSLVKLNAFGTHIQIARFSNYGSRYFVDLVRLPNELTDLMIFEWYERKRAPLTCILPTFLRNGLPSRKRTVYFGQGQAPAILVPAAADPLRDIKFPSPEDGMVSLRACIINHKVFRYNRVTPPSIRLRQAADAARQAAGSVHHATDAARQTSSPTST</sequence>